<dbReference type="AlphaFoldDB" id="A0A0E0KAM5"/>
<dbReference type="Gene3D" id="2.30.42.10">
    <property type="match status" value="1"/>
</dbReference>
<dbReference type="Gene3D" id="2.40.10.120">
    <property type="match status" value="1"/>
</dbReference>
<dbReference type="PANTHER" id="PTHR47389">
    <property type="entry name" value="OS09G0436400 PROTEIN"/>
    <property type="match status" value="1"/>
</dbReference>
<dbReference type="SUPFAM" id="SSF50156">
    <property type="entry name" value="PDZ domain-like"/>
    <property type="match status" value="1"/>
</dbReference>
<feature type="compositionally biased region" description="Basic and acidic residues" evidence="2">
    <location>
        <begin position="1"/>
        <end position="11"/>
    </location>
</feature>
<dbReference type="InterPro" id="IPR001940">
    <property type="entry name" value="Peptidase_S1C"/>
</dbReference>
<evidence type="ECO:0000313" key="3">
    <source>
        <dbReference type="EnsemblPlants" id="OPUNC03G08400.1"/>
    </source>
</evidence>
<feature type="region of interest" description="Disordered" evidence="2">
    <location>
        <begin position="1"/>
        <end position="67"/>
    </location>
</feature>
<dbReference type="InterPro" id="IPR036034">
    <property type="entry name" value="PDZ_sf"/>
</dbReference>
<reference evidence="3" key="1">
    <citation type="submission" date="2015-04" db="UniProtKB">
        <authorList>
            <consortium name="EnsemblPlants"/>
        </authorList>
    </citation>
    <scope>IDENTIFICATION</scope>
</reference>
<protein>
    <recommendedName>
        <fullName evidence="5">PDZ domain-containing protein</fullName>
    </recommendedName>
</protein>
<dbReference type="EnsemblPlants" id="OPUNC03G08400.1">
    <property type="protein sequence ID" value="OPUNC03G08400.1"/>
    <property type="gene ID" value="OPUNC03G08400"/>
</dbReference>
<comment type="similarity">
    <text evidence="1">Belongs to the peptidase S1C family.</text>
</comment>
<dbReference type="eggNOG" id="KOG1320">
    <property type="taxonomic scope" value="Eukaryota"/>
</dbReference>
<dbReference type="PANTHER" id="PTHR47389:SF5">
    <property type="entry name" value="OS09G0436700 PROTEIN"/>
    <property type="match status" value="1"/>
</dbReference>
<reference evidence="3" key="2">
    <citation type="submission" date="2018-05" db="EMBL/GenBank/DDBJ databases">
        <title>OpunRS2 (Oryza punctata Reference Sequence Version 2).</title>
        <authorList>
            <person name="Zhang J."/>
            <person name="Kudrna D."/>
            <person name="Lee S."/>
            <person name="Talag J."/>
            <person name="Welchert J."/>
            <person name="Wing R.A."/>
        </authorList>
    </citation>
    <scope>NUCLEOTIDE SEQUENCE [LARGE SCALE GENOMIC DNA]</scope>
</reference>
<feature type="compositionally biased region" description="Low complexity" evidence="2">
    <location>
        <begin position="56"/>
        <end position="67"/>
    </location>
</feature>
<evidence type="ECO:0000256" key="1">
    <source>
        <dbReference type="ARBA" id="ARBA00010541"/>
    </source>
</evidence>
<dbReference type="Gramene" id="OPUNC03G08400.1">
    <property type="protein sequence ID" value="OPUNC03G08400.1"/>
    <property type="gene ID" value="OPUNC03G08400"/>
</dbReference>
<dbReference type="GO" id="GO:0006508">
    <property type="term" value="P:proteolysis"/>
    <property type="evidence" value="ECO:0007669"/>
    <property type="project" value="InterPro"/>
</dbReference>
<evidence type="ECO:0000313" key="4">
    <source>
        <dbReference type="Proteomes" id="UP000026962"/>
    </source>
</evidence>
<dbReference type="PRINTS" id="PR00834">
    <property type="entry name" value="PROTEASES2C"/>
</dbReference>
<proteinExistence type="inferred from homology"/>
<dbReference type="STRING" id="4537.A0A0E0KAM5"/>
<dbReference type="InterPro" id="IPR009003">
    <property type="entry name" value="Peptidase_S1_PA"/>
</dbReference>
<dbReference type="HOGENOM" id="CLU_012954_0_1_1"/>
<feature type="compositionally biased region" description="Basic residues" evidence="2">
    <location>
        <begin position="22"/>
        <end position="39"/>
    </location>
</feature>
<dbReference type="Pfam" id="PF13365">
    <property type="entry name" value="Trypsin_2"/>
    <property type="match status" value="1"/>
</dbReference>
<dbReference type="OMA" id="GCQILER"/>
<name>A0A0E0KAM5_ORYPU</name>
<dbReference type="Proteomes" id="UP000026962">
    <property type="component" value="Chromosome 3"/>
</dbReference>
<sequence length="495" mass="54780">MAPTTTKEKVGKVSGSRSSAERRRRQRKRQRQRQRQRQRRQQEAEAAATSPGTWHASSSSTEASSVVSSPLRWPSAPVITIRPGCQILERFDDPAIEDAYKDLQMKYHAKIERQLKLVTLDPYIPQSCMSNANLLAVRDSSTKTVLEGAKVVLGLSSYVDGTLMARSSGFFINWDEESKVGTVLTSARLICSKHPSMDQWLGSDEYSPNATVCAHLLDKDETTVPAALLHYDRHFNIALFKVVVDSCAKIPSFSSEVIYGQDIFALGRDGDLNLTINHGHVKFKGPSRFQRHYYMYTGFVTDQSSIGGPIINFNGQVLGMTNVPGMGFIPSSIILHCLDLWKNCIPRLHIGMKLSAMKFLDPIHVEKISRKCNVDSGLIVKEVSYGSTAEKLGVRAGNIIQSINGKCVATTVELENELMQICENHLDKGSGIGSSVDIQVGIFRMCKGSTCTVSLRLNVSDDVEIFNLEGKQQHDGVLVRKTTDSSCNCQDDTCR</sequence>
<evidence type="ECO:0000256" key="2">
    <source>
        <dbReference type="SAM" id="MobiDB-lite"/>
    </source>
</evidence>
<organism evidence="3">
    <name type="scientific">Oryza punctata</name>
    <name type="common">Red rice</name>
    <dbReference type="NCBI Taxonomy" id="4537"/>
    <lineage>
        <taxon>Eukaryota</taxon>
        <taxon>Viridiplantae</taxon>
        <taxon>Streptophyta</taxon>
        <taxon>Embryophyta</taxon>
        <taxon>Tracheophyta</taxon>
        <taxon>Spermatophyta</taxon>
        <taxon>Magnoliopsida</taxon>
        <taxon>Liliopsida</taxon>
        <taxon>Poales</taxon>
        <taxon>Poaceae</taxon>
        <taxon>BOP clade</taxon>
        <taxon>Oryzoideae</taxon>
        <taxon>Oryzeae</taxon>
        <taxon>Oryzinae</taxon>
        <taxon>Oryza</taxon>
    </lineage>
</organism>
<keyword evidence="4" id="KW-1185">Reference proteome</keyword>
<dbReference type="GO" id="GO:0004252">
    <property type="term" value="F:serine-type endopeptidase activity"/>
    <property type="evidence" value="ECO:0007669"/>
    <property type="project" value="InterPro"/>
</dbReference>
<dbReference type="SUPFAM" id="SSF50494">
    <property type="entry name" value="Trypsin-like serine proteases"/>
    <property type="match status" value="1"/>
</dbReference>
<accession>A0A0E0KAM5</accession>
<evidence type="ECO:0008006" key="5">
    <source>
        <dbReference type="Google" id="ProtNLM"/>
    </source>
</evidence>